<dbReference type="AlphaFoldDB" id="A0AAE0UC17"/>
<dbReference type="Proteomes" id="UP001281003">
    <property type="component" value="Unassembled WGS sequence"/>
</dbReference>
<accession>A0AAE0UC17</accession>
<proteinExistence type="predicted"/>
<reference evidence="2" key="1">
    <citation type="journal article" date="2023" name="Mol. Phylogenet. Evol.">
        <title>Genome-scale phylogeny and comparative genomics of the fungal order Sordariales.</title>
        <authorList>
            <person name="Hensen N."/>
            <person name="Bonometti L."/>
            <person name="Westerberg I."/>
            <person name="Brannstrom I.O."/>
            <person name="Guillou S."/>
            <person name="Cros-Aarteil S."/>
            <person name="Calhoun S."/>
            <person name="Haridas S."/>
            <person name="Kuo A."/>
            <person name="Mondo S."/>
            <person name="Pangilinan J."/>
            <person name="Riley R."/>
            <person name="LaButti K."/>
            <person name="Andreopoulos B."/>
            <person name="Lipzen A."/>
            <person name="Chen C."/>
            <person name="Yan M."/>
            <person name="Daum C."/>
            <person name="Ng V."/>
            <person name="Clum A."/>
            <person name="Steindorff A."/>
            <person name="Ohm R.A."/>
            <person name="Martin F."/>
            <person name="Silar P."/>
            <person name="Natvig D.O."/>
            <person name="Lalanne C."/>
            <person name="Gautier V."/>
            <person name="Ament-Velasquez S.L."/>
            <person name="Kruys A."/>
            <person name="Hutchinson M.I."/>
            <person name="Powell A.J."/>
            <person name="Barry K."/>
            <person name="Miller A.N."/>
            <person name="Grigoriev I.V."/>
            <person name="Debuchy R."/>
            <person name="Gladieux P."/>
            <person name="Hiltunen Thoren M."/>
            <person name="Johannesson H."/>
        </authorList>
    </citation>
    <scope>NUCLEOTIDE SEQUENCE</scope>
    <source>
        <strain evidence="2">FGSC 1904</strain>
    </source>
</reference>
<evidence type="ECO:0000313" key="2">
    <source>
        <dbReference type="EMBL" id="KAK3398230.1"/>
    </source>
</evidence>
<dbReference type="EMBL" id="JAUTDP010000006">
    <property type="protein sequence ID" value="KAK3398230.1"/>
    <property type="molecule type" value="Genomic_DNA"/>
</dbReference>
<sequence length="281" mass="30216">MSSPNSVATAILANTTATTNGQDIDRSYYDAIGGIETPLTGGSLLSVSIGNVTDSMASSMISPRNSGGGRWDRYNNNDTPSPGATPGPAASGQHQPSWLNSDDNYSETSELDTRPFPSMDFSRTTSLVSGSIAGPDSSFYSQLNRFQRVRNSVSLAQPWRRRKDSTTTGSYATTTDDEGGEGDDDVSTISGSHHDLRQRQAQYEQERNPWEDGHGHDGRGERGEGHDDATTPPVDLFSQHQFIMPKPDETTPLIAGDVENLCSADAASPTTTIRHEGACVW</sequence>
<comment type="caution">
    <text evidence="2">The sequence shown here is derived from an EMBL/GenBank/DDBJ whole genome shotgun (WGS) entry which is preliminary data.</text>
</comment>
<feature type="region of interest" description="Disordered" evidence="1">
    <location>
        <begin position="157"/>
        <end position="233"/>
    </location>
</feature>
<feature type="compositionally biased region" description="Acidic residues" evidence="1">
    <location>
        <begin position="175"/>
        <end position="186"/>
    </location>
</feature>
<reference evidence="2" key="2">
    <citation type="submission" date="2023-07" db="EMBL/GenBank/DDBJ databases">
        <authorList>
            <consortium name="Lawrence Berkeley National Laboratory"/>
            <person name="Haridas S."/>
            <person name="Hensen N."/>
            <person name="Bonometti L."/>
            <person name="Westerberg I."/>
            <person name="Brannstrom I.O."/>
            <person name="Guillou S."/>
            <person name="Cros-Aarteil S."/>
            <person name="Calhoun S."/>
            <person name="Kuo A."/>
            <person name="Mondo S."/>
            <person name="Pangilinan J."/>
            <person name="Riley R."/>
            <person name="LaButti K."/>
            <person name="Andreopoulos B."/>
            <person name="Lipzen A."/>
            <person name="Chen C."/>
            <person name="Yanf M."/>
            <person name="Daum C."/>
            <person name="Ng V."/>
            <person name="Clum A."/>
            <person name="Steindorff A."/>
            <person name="Ohm R."/>
            <person name="Martin F."/>
            <person name="Silar P."/>
            <person name="Natvig D."/>
            <person name="Lalanne C."/>
            <person name="Gautier V."/>
            <person name="Ament-velasquez S.L."/>
            <person name="Kruys A."/>
            <person name="Hutchinson M.I."/>
            <person name="Powell A.J."/>
            <person name="Barry K."/>
            <person name="Miller A.N."/>
            <person name="Grigoriev I.V."/>
            <person name="Debuchy R."/>
            <person name="Gladieux P."/>
            <person name="Thoren M.H."/>
            <person name="Johannesson H."/>
        </authorList>
    </citation>
    <scope>NUCLEOTIDE SEQUENCE</scope>
    <source>
        <strain evidence="2">FGSC 1904</strain>
    </source>
</reference>
<evidence type="ECO:0000313" key="3">
    <source>
        <dbReference type="Proteomes" id="UP001281003"/>
    </source>
</evidence>
<feature type="compositionally biased region" description="Basic and acidic residues" evidence="1">
    <location>
        <begin position="192"/>
        <end position="229"/>
    </location>
</feature>
<name>A0AAE0UC17_SORBR</name>
<evidence type="ECO:0000256" key="1">
    <source>
        <dbReference type="SAM" id="MobiDB-lite"/>
    </source>
</evidence>
<organism evidence="2 3">
    <name type="scientific">Sordaria brevicollis</name>
    <dbReference type="NCBI Taxonomy" id="83679"/>
    <lineage>
        <taxon>Eukaryota</taxon>
        <taxon>Fungi</taxon>
        <taxon>Dikarya</taxon>
        <taxon>Ascomycota</taxon>
        <taxon>Pezizomycotina</taxon>
        <taxon>Sordariomycetes</taxon>
        <taxon>Sordariomycetidae</taxon>
        <taxon>Sordariales</taxon>
        <taxon>Sordariaceae</taxon>
        <taxon>Sordaria</taxon>
    </lineage>
</organism>
<feature type="region of interest" description="Disordered" evidence="1">
    <location>
        <begin position="58"/>
        <end position="118"/>
    </location>
</feature>
<protein>
    <submittedName>
        <fullName evidence="2">Uncharacterized protein</fullName>
    </submittedName>
</protein>
<keyword evidence="3" id="KW-1185">Reference proteome</keyword>
<gene>
    <name evidence="2" type="ORF">B0T20DRAFT_453027</name>
</gene>
<feature type="compositionally biased region" description="Low complexity" evidence="1">
    <location>
        <begin position="79"/>
        <end position="92"/>
    </location>
</feature>
<feature type="compositionally biased region" description="Polar residues" evidence="1">
    <location>
        <begin position="93"/>
        <end position="108"/>
    </location>
</feature>